<proteinExistence type="predicted"/>
<dbReference type="AlphaFoldDB" id="A0A399FZL5"/>
<accession>A0A399FZL5</accession>
<evidence type="ECO:0000313" key="1">
    <source>
        <dbReference type="EMBL" id="UOE21338.1"/>
    </source>
</evidence>
<dbReference type="EMBL" id="CP063196">
    <property type="protein sequence ID" value="UOE21338.1"/>
    <property type="molecule type" value="Genomic_DNA"/>
</dbReference>
<dbReference type="Proteomes" id="UP000265719">
    <property type="component" value="Chromosome"/>
</dbReference>
<keyword evidence="2" id="KW-1185">Reference proteome</keyword>
<sequence length="86" mass="10055">MAGSARFGPDTPPTTVVHDILEEVSNQIVGEDVGRYDDARERRADQRQADRRIRRIWDLKRNVDPRDREGMIARELERELRVLRAS</sequence>
<gene>
    <name evidence="1" type="ORF">NI17_009535</name>
</gene>
<organism evidence="1 2">
    <name type="scientific">Thermobifida halotolerans</name>
    <dbReference type="NCBI Taxonomy" id="483545"/>
    <lineage>
        <taxon>Bacteria</taxon>
        <taxon>Bacillati</taxon>
        <taxon>Actinomycetota</taxon>
        <taxon>Actinomycetes</taxon>
        <taxon>Streptosporangiales</taxon>
        <taxon>Nocardiopsidaceae</taxon>
        <taxon>Thermobifida</taxon>
    </lineage>
</organism>
<reference evidence="1" key="1">
    <citation type="submission" date="2020-10" db="EMBL/GenBank/DDBJ databases">
        <title>De novo genome project of the cellulose decomposer Thermobifida halotolerans type strain.</title>
        <authorList>
            <person name="Nagy I."/>
            <person name="Horvath B."/>
            <person name="Kukolya J."/>
            <person name="Nagy I."/>
            <person name="Orsini M."/>
        </authorList>
    </citation>
    <scope>NUCLEOTIDE SEQUENCE</scope>
    <source>
        <strain evidence="1">DSM 44931</strain>
    </source>
</reference>
<name>A0A399FZL5_9ACTN</name>
<dbReference type="KEGG" id="thao:NI17_009535"/>
<evidence type="ECO:0000313" key="2">
    <source>
        <dbReference type="Proteomes" id="UP000265719"/>
    </source>
</evidence>
<dbReference type="RefSeq" id="WP_068694043.1">
    <property type="nucleotide sequence ID" value="NZ_CP063196.1"/>
</dbReference>
<protein>
    <submittedName>
        <fullName evidence="1">Uncharacterized protein</fullName>
    </submittedName>
</protein>